<dbReference type="AlphaFoldDB" id="B1ZUU5"/>
<dbReference type="KEGG" id="ote:Oter_1693"/>
<dbReference type="HOGENOM" id="CLU_1990395_0_0_0"/>
<reference evidence="2 3" key="1">
    <citation type="journal article" date="2011" name="J. Bacteriol.">
        <title>Genome sequence of the verrucomicrobium Opitutus terrae PB90-1, an abundant inhabitant of rice paddy soil ecosystems.</title>
        <authorList>
            <person name="van Passel M.W."/>
            <person name="Kant R."/>
            <person name="Palva A."/>
            <person name="Copeland A."/>
            <person name="Lucas S."/>
            <person name="Lapidus A."/>
            <person name="Glavina del Rio T."/>
            <person name="Pitluck S."/>
            <person name="Goltsman E."/>
            <person name="Clum A."/>
            <person name="Sun H."/>
            <person name="Schmutz J."/>
            <person name="Larimer F.W."/>
            <person name="Land M.L."/>
            <person name="Hauser L."/>
            <person name="Kyrpides N."/>
            <person name="Mikhailova N."/>
            <person name="Richardson P.P."/>
            <person name="Janssen P.H."/>
            <person name="de Vos W.M."/>
            <person name="Smidt H."/>
        </authorList>
    </citation>
    <scope>NUCLEOTIDE SEQUENCE [LARGE SCALE GENOMIC DNA]</scope>
    <source>
        <strain evidence="3">DSM 11246 / JCM 15787 / PB90-1</strain>
    </source>
</reference>
<protein>
    <recommendedName>
        <fullName evidence="4">DUF5666 domain-containing protein</fullName>
    </recommendedName>
</protein>
<evidence type="ECO:0000313" key="2">
    <source>
        <dbReference type="EMBL" id="ACB74977.1"/>
    </source>
</evidence>
<dbReference type="EMBL" id="CP001032">
    <property type="protein sequence ID" value="ACB74977.1"/>
    <property type="molecule type" value="Genomic_DNA"/>
</dbReference>
<keyword evidence="3" id="KW-1185">Reference proteome</keyword>
<organism evidence="2 3">
    <name type="scientific">Opitutus terrae (strain DSM 11246 / JCM 15787 / PB90-1)</name>
    <dbReference type="NCBI Taxonomy" id="452637"/>
    <lineage>
        <taxon>Bacteria</taxon>
        <taxon>Pseudomonadati</taxon>
        <taxon>Verrucomicrobiota</taxon>
        <taxon>Opitutia</taxon>
        <taxon>Opitutales</taxon>
        <taxon>Opitutaceae</taxon>
        <taxon>Opitutus</taxon>
    </lineage>
</organism>
<evidence type="ECO:0000256" key="1">
    <source>
        <dbReference type="SAM" id="SignalP"/>
    </source>
</evidence>
<gene>
    <name evidence="2" type="ordered locus">Oter_1693</name>
</gene>
<evidence type="ECO:0000313" key="3">
    <source>
        <dbReference type="Proteomes" id="UP000007013"/>
    </source>
</evidence>
<dbReference type="Proteomes" id="UP000007013">
    <property type="component" value="Chromosome"/>
</dbReference>
<sequence length="125" mass="13240">MKTRRPFPFVASLAFVVAALAASASATRAQTDAPRAATPVVTSHEFLLQGEVIARNELGFTVLSRGSELQMVRVSRTTSIKKGAETIRLADVMVGDKVSVTLKRGADGNLLAVDVAVRTGFEPQA</sequence>
<feature type="signal peptide" evidence="1">
    <location>
        <begin position="1"/>
        <end position="26"/>
    </location>
</feature>
<accession>B1ZUU5</accession>
<dbReference type="RefSeq" id="WP_012374514.1">
    <property type="nucleotide sequence ID" value="NC_010571.1"/>
</dbReference>
<name>B1ZUU5_OPITP</name>
<evidence type="ECO:0008006" key="4">
    <source>
        <dbReference type="Google" id="ProtNLM"/>
    </source>
</evidence>
<feature type="chain" id="PRO_5002772137" description="DUF5666 domain-containing protein" evidence="1">
    <location>
        <begin position="27"/>
        <end position="125"/>
    </location>
</feature>
<proteinExistence type="predicted"/>
<keyword evidence="1" id="KW-0732">Signal</keyword>